<accession>A0A8S1LQF8</accession>
<dbReference type="NCBIfam" id="TIGR00231">
    <property type="entry name" value="small_GTP"/>
    <property type="match status" value="1"/>
</dbReference>
<gene>
    <name evidence="2" type="ORF">PPRIM_AZ9-3.1.T0420253</name>
</gene>
<protein>
    <submittedName>
        <fullName evidence="2">Uncharacterized protein</fullName>
    </submittedName>
</protein>
<dbReference type="InterPro" id="IPR050209">
    <property type="entry name" value="Rab_GTPases_membrane_traffic"/>
</dbReference>
<dbReference type="SMART" id="SM00175">
    <property type="entry name" value="RAB"/>
    <property type="match status" value="1"/>
</dbReference>
<comment type="similarity">
    <text evidence="1">Belongs to the small GTPase superfamily. Rab family.</text>
</comment>
<dbReference type="GO" id="GO:0005525">
    <property type="term" value="F:GTP binding"/>
    <property type="evidence" value="ECO:0007669"/>
    <property type="project" value="InterPro"/>
</dbReference>
<dbReference type="OMA" id="CFECLFI"/>
<dbReference type="InterPro" id="IPR005225">
    <property type="entry name" value="Small_GTP-bd"/>
</dbReference>
<dbReference type="AlphaFoldDB" id="A0A8S1LQF8"/>
<comment type="caution">
    <text evidence="2">The sequence shown here is derived from an EMBL/GenBank/DDBJ whole genome shotgun (WGS) entry which is preliminary data.</text>
</comment>
<dbReference type="SMART" id="SM00173">
    <property type="entry name" value="RAS"/>
    <property type="match status" value="1"/>
</dbReference>
<dbReference type="Pfam" id="PF00071">
    <property type="entry name" value="Ras"/>
    <property type="match status" value="1"/>
</dbReference>
<evidence type="ECO:0000313" key="3">
    <source>
        <dbReference type="Proteomes" id="UP000688137"/>
    </source>
</evidence>
<dbReference type="EMBL" id="CAJJDM010000041">
    <property type="protein sequence ID" value="CAD8068625.1"/>
    <property type="molecule type" value="Genomic_DNA"/>
</dbReference>
<reference evidence="2" key="1">
    <citation type="submission" date="2021-01" db="EMBL/GenBank/DDBJ databases">
        <authorList>
            <consortium name="Genoscope - CEA"/>
            <person name="William W."/>
        </authorList>
    </citation>
    <scope>NUCLEOTIDE SEQUENCE</scope>
</reference>
<evidence type="ECO:0000256" key="1">
    <source>
        <dbReference type="ARBA" id="ARBA00006270"/>
    </source>
</evidence>
<dbReference type="PROSITE" id="PS51419">
    <property type="entry name" value="RAB"/>
    <property type="match status" value="1"/>
</dbReference>
<dbReference type="CDD" id="cd00154">
    <property type="entry name" value="Rab"/>
    <property type="match status" value="1"/>
</dbReference>
<evidence type="ECO:0000313" key="2">
    <source>
        <dbReference type="EMBL" id="CAD8068625.1"/>
    </source>
</evidence>
<organism evidence="2 3">
    <name type="scientific">Paramecium primaurelia</name>
    <dbReference type="NCBI Taxonomy" id="5886"/>
    <lineage>
        <taxon>Eukaryota</taxon>
        <taxon>Sar</taxon>
        <taxon>Alveolata</taxon>
        <taxon>Ciliophora</taxon>
        <taxon>Intramacronucleata</taxon>
        <taxon>Oligohymenophorea</taxon>
        <taxon>Peniculida</taxon>
        <taxon>Parameciidae</taxon>
        <taxon>Paramecium</taxon>
    </lineage>
</organism>
<name>A0A8S1LQF8_PARPR</name>
<sequence length="221" mass="25682">MQKEIKEEECDYSFKIALVGECDVGKTCIWQNYLKGMIPKKTQNLKQNSQHYLMDQESKPRFGIQVLNDYRKLVKRDIVHLLIGRLFIIDTQSHFRKVVGALAIFDLTNKTSLEKLQLWIQELKNHGDSDIQIILVGNKLDLVQKNPSCRQVLEDDIKQFVKQNKWKVFEISAQIPENVNQCFECLFIDLCKQKTGFRGGEQSQLKLMKQSANLNEGKCKC</sequence>
<dbReference type="Proteomes" id="UP000688137">
    <property type="component" value="Unassembled WGS sequence"/>
</dbReference>
<keyword evidence="3" id="KW-1185">Reference proteome</keyword>
<dbReference type="InterPro" id="IPR001806">
    <property type="entry name" value="Small_GTPase"/>
</dbReference>
<proteinExistence type="inferred from homology"/>
<dbReference type="GO" id="GO:0003924">
    <property type="term" value="F:GTPase activity"/>
    <property type="evidence" value="ECO:0007669"/>
    <property type="project" value="InterPro"/>
</dbReference>
<dbReference type="PANTHER" id="PTHR47979">
    <property type="entry name" value="DRAB11-RELATED"/>
    <property type="match status" value="1"/>
</dbReference>